<keyword evidence="4 8" id="KW-0378">Hydrolase</keyword>
<dbReference type="PROSITE" id="PS51210">
    <property type="entry name" value="PLA2C"/>
    <property type="match status" value="1"/>
</dbReference>
<dbReference type="EMBL" id="KT246914">
    <property type="protein sequence ID" value="ALL41005.1"/>
    <property type="molecule type" value="mRNA"/>
</dbReference>
<keyword evidence="3" id="KW-0732">Signal</keyword>
<reference evidence="11" key="1">
    <citation type="submission" date="2015-07" db="EMBL/GenBank/DDBJ databases">
        <title>Elucidating the P. pachyrhizi secretome and potential effectors.</title>
        <authorList>
            <person name="de Carvalho M.C.C.G."/>
            <person name="Nascimento L.C."/>
            <person name="Darben L.M."/>
            <person name="Polizel-Podanosqui A.M."/>
            <person name="Lopes-Caitar V.S."/>
            <person name="Rocha C.S."/>
            <person name="Qi M."/>
            <person name="Carazolle M."/>
            <person name="Kuwahara M.K."/>
            <person name="Pereira G.A.G."/>
            <person name="Abdelnoor R.V."/>
            <person name="Whitham S.A."/>
            <person name="Marcelino-Guimaraes F.C."/>
        </authorList>
    </citation>
    <scope>NUCLEOTIDE SEQUENCE</scope>
</reference>
<dbReference type="EC" id="3.1.1.5" evidence="2 9"/>
<dbReference type="InterPro" id="IPR016035">
    <property type="entry name" value="Acyl_Trfase/lysoPLipase"/>
</dbReference>
<evidence type="ECO:0000256" key="5">
    <source>
        <dbReference type="ARBA" id="ARBA00022963"/>
    </source>
</evidence>
<keyword evidence="5 8" id="KW-0442">Lipid degradation</keyword>
<dbReference type="Gene3D" id="3.40.1090.10">
    <property type="entry name" value="Cytosolic phospholipase A2 catalytic domain"/>
    <property type="match status" value="1"/>
</dbReference>
<protein>
    <recommendedName>
        <fullName evidence="2 9">Lysophospholipase</fullName>
        <ecNumber evidence="2 9">3.1.1.5</ecNumber>
    </recommendedName>
</protein>
<evidence type="ECO:0000256" key="7">
    <source>
        <dbReference type="ARBA" id="ARBA00023180"/>
    </source>
</evidence>
<evidence type="ECO:0000256" key="3">
    <source>
        <dbReference type="ARBA" id="ARBA00022729"/>
    </source>
</evidence>
<feature type="domain" description="PLA2c" evidence="10">
    <location>
        <begin position="1"/>
        <end position="174"/>
    </location>
</feature>
<evidence type="ECO:0000313" key="11">
    <source>
        <dbReference type="EMBL" id="ALL41005.1"/>
    </source>
</evidence>
<dbReference type="PANTHER" id="PTHR10728:SF33">
    <property type="entry name" value="LYSOPHOSPHOLIPASE 1-RELATED"/>
    <property type="match status" value="1"/>
</dbReference>
<dbReference type="GO" id="GO:0004622">
    <property type="term" value="F:phosphatidylcholine lysophospholipase activity"/>
    <property type="evidence" value="ECO:0007669"/>
    <property type="project" value="UniProtKB-EC"/>
</dbReference>
<dbReference type="PANTHER" id="PTHR10728">
    <property type="entry name" value="CYTOSOLIC PHOSPHOLIPASE A2"/>
    <property type="match status" value="1"/>
</dbReference>
<dbReference type="Pfam" id="PF01735">
    <property type="entry name" value="PLA2_B"/>
    <property type="match status" value="1"/>
</dbReference>
<evidence type="ECO:0000256" key="9">
    <source>
        <dbReference type="RuleBase" id="RU362103"/>
    </source>
</evidence>
<comment type="similarity">
    <text evidence="1 9">Belongs to the lysophospholipase family.</text>
</comment>
<evidence type="ECO:0000256" key="1">
    <source>
        <dbReference type="ARBA" id="ARBA00008780"/>
    </source>
</evidence>
<keyword evidence="6 8" id="KW-0443">Lipid metabolism</keyword>
<dbReference type="AlphaFoldDB" id="A0A0S1MJI2"/>
<evidence type="ECO:0000256" key="8">
    <source>
        <dbReference type="PROSITE-ProRule" id="PRU00555"/>
    </source>
</evidence>
<evidence type="ECO:0000256" key="2">
    <source>
        <dbReference type="ARBA" id="ARBA00013274"/>
    </source>
</evidence>
<dbReference type="GO" id="GO:0046475">
    <property type="term" value="P:glycerophospholipid catabolic process"/>
    <property type="evidence" value="ECO:0007669"/>
    <property type="project" value="TreeGrafter"/>
</dbReference>
<sequence>MMEVIIAADASADTISSDPRGANWPNGASMINTFIKVTQVLPKGSASFPEVPLDPKEWIAKGFNTRPTFFGCNALTTEGNGGVPLVIYIPNTPLPQFEFKTNTSTFKLRYSQNETVSFVSSAMKTASISVVENKADDEWPTCLSCAIIDRKRNRQKIQRSAVCEACLQRYCYQR</sequence>
<comment type="catalytic activity">
    <reaction evidence="9">
        <text>a 1-acyl-sn-glycero-3-phosphocholine + H2O = sn-glycerol 3-phosphocholine + a fatty acid + H(+)</text>
        <dbReference type="Rhea" id="RHEA:15177"/>
        <dbReference type="ChEBI" id="CHEBI:15377"/>
        <dbReference type="ChEBI" id="CHEBI:15378"/>
        <dbReference type="ChEBI" id="CHEBI:16870"/>
        <dbReference type="ChEBI" id="CHEBI:28868"/>
        <dbReference type="ChEBI" id="CHEBI:58168"/>
        <dbReference type="EC" id="3.1.1.5"/>
    </reaction>
</comment>
<accession>A0A0S1MJI2</accession>
<dbReference type="GO" id="GO:0005829">
    <property type="term" value="C:cytosol"/>
    <property type="evidence" value="ECO:0007669"/>
    <property type="project" value="TreeGrafter"/>
</dbReference>
<dbReference type="InterPro" id="IPR002642">
    <property type="entry name" value="LysoPLipase_cat_dom"/>
</dbReference>
<evidence type="ECO:0000259" key="10">
    <source>
        <dbReference type="PROSITE" id="PS51210"/>
    </source>
</evidence>
<keyword evidence="7" id="KW-0325">Glycoprotein</keyword>
<evidence type="ECO:0000256" key="4">
    <source>
        <dbReference type="ARBA" id="ARBA00022801"/>
    </source>
</evidence>
<dbReference type="SUPFAM" id="SSF52151">
    <property type="entry name" value="FabD/lysophospholipase-like"/>
    <property type="match status" value="1"/>
</dbReference>
<organism evidence="11">
    <name type="scientific">Phakopsora pachyrhizi</name>
    <name type="common">Asian soybean rust disease fungus</name>
    <dbReference type="NCBI Taxonomy" id="170000"/>
    <lineage>
        <taxon>Eukaryota</taxon>
        <taxon>Fungi</taxon>
        <taxon>Dikarya</taxon>
        <taxon>Basidiomycota</taxon>
        <taxon>Pucciniomycotina</taxon>
        <taxon>Pucciniomycetes</taxon>
        <taxon>Pucciniales</taxon>
        <taxon>Phakopsoraceae</taxon>
        <taxon>Phakopsora</taxon>
    </lineage>
</organism>
<dbReference type="GO" id="GO:0004623">
    <property type="term" value="F:phospholipase A2 activity"/>
    <property type="evidence" value="ECO:0007669"/>
    <property type="project" value="TreeGrafter"/>
</dbReference>
<proteinExistence type="evidence at transcript level"/>
<name>A0A0S1MJI2_PHAPC</name>
<evidence type="ECO:0000256" key="6">
    <source>
        <dbReference type="ARBA" id="ARBA00023098"/>
    </source>
</evidence>